<keyword evidence="3" id="KW-1185">Reference proteome</keyword>
<gene>
    <name evidence="2" type="ORF">FB45DRAFT_1051151</name>
</gene>
<dbReference type="AlphaFoldDB" id="A0AAD7CL97"/>
<dbReference type="Proteomes" id="UP001221142">
    <property type="component" value="Unassembled WGS sequence"/>
</dbReference>
<evidence type="ECO:0000313" key="3">
    <source>
        <dbReference type="Proteomes" id="UP001221142"/>
    </source>
</evidence>
<comment type="caution">
    <text evidence="2">The sequence shown here is derived from an EMBL/GenBank/DDBJ whole genome shotgun (WGS) entry which is preliminary data.</text>
</comment>
<name>A0AAD7CL97_9AGAR</name>
<reference evidence="2" key="1">
    <citation type="submission" date="2023-03" db="EMBL/GenBank/DDBJ databases">
        <title>Massive genome expansion in bonnet fungi (Mycena s.s.) driven by repeated elements and novel gene families across ecological guilds.</title>
        <authorList>
            <consortium name="Lawrence Berkeley National Laboratory"/>
            <person name="Harder C.B."/>
            <person name="Miyauchi S."/>
            <person name="Viragh M."/>
            <person name="Kuo A."/>
            <person name="Thoen E."/>
            <person name="Andreopoulos B."/>
            <person name="Lu D."/>
            <person name="Skrede I."/>
            <person name="Drula E."/>
            <person name="Henrissat B."/>
            <person name="Morin E."/>
            <person name="Kohler A."/>
            <person name="Barry K."/>
            <person name="LaButti K."/>
            <person name="Morin E."/>
            <person name="Salamov A."/>
            <person name="Lipzen A."/>
            <person name="Mereny Z."/>
            <person name="Hegedus B."/>
            <person name="Baldrian P."/>
            <person name="Stursova M."/>
            <person name="Weitz H."/>
            <person name="Taylor A."/>
            <person name="Grigoriev I.V."/>
            <person name="Nagy L.G."/>
            <person name="Martin F."/>
            <person name="Kauserud H."/>
        </authorList>
    </citation>
    <scope>NUCLEOTIDE SEQUENCE</scope>
    <source>
        <strain evidence="2">9284</strain>
    </source>
</reference>
<dbReference type="EMBL" id="JARKIF010000001">
    <property type="protein sequence ID" value="KAJ7651425.1"/>
    <property type="molecule type" value="Genomic_DNA"/>
</dbReference>
<feature type="region of interest" description="Disordered" evidence="1">
    <location>
        <begin position="1"/>
        <end position="24"/>
    </location>
</feature>
<proteinExistence type="predicted"/>
<evidence type="ECO:0000313" key="2">
    <source>
        <dbReference type="EMBL" id="KAJ7651425.1"/>
    </source>
</evidence>
<accession>A0AAD7CL97</accession>
<evidence type="ECO:0000256" key="1">
    <source>
        <dbReference type="SAM" id="MobiDB-lite"/>
    </source>
</evidence>
<sequence length="208" mass="23887">MIRTLNEARSGPPPRIASPESDRAPREMHRCLLIPEIVQQIVSNLDIDVGWNHTASGQLASLARTRIFHDDALDALWKHQSTMRHLIKCMPAALWQSGYATDTRRRTFTITFIRPIETSDWDRFLYYSKRVRAFTPPYLWAEDLSQVYDTLLQSDIPGGHLLPNLRRLNCGSSSATPMPSTHLGIGSDVQNRVEESRPFDKSLWYQIR</sequence>
<protein>
    <submittedName>
        <fullName evidence="2">Uncharacterized protein</fullName>
    </submittedName>
</protein>
<organism evidence="2 3">
    <name type="scientific">Roridomyces roridus</name>
    <dbReference type="NCBI Taxonomy" id="1738132"/>
    <lineage>
        <taxon>Eukaryota</taxon>
        <taxon>Fungi</taxon>
        <taxon>Dikarya</taxon>
        <taxon>Basidiomycota</taxon>
        <taxon>Agaricomycotina</taxon>
        <taxon>Agaricomycetes</taxon>
        <taxon>Agaricomycetidae</taxon>
        <taxon>Agaricales</taxon>
        <taxon>Marasmiineae</taxon>
        <taxon>Mycenaceae</taxon>
        <taxon>Roridomyces</taxon>
    </lineage>
</organism>